<comment type="caution">
    <text evidence="2">The sequence shown here is derived from an EMBL/GenBank/DDBJ whole genome shotgun (WGS) entry which is preliminary data.</text>
</comment>
<dbReference type="Pfam" id="PF13276">
    <property type="entry name" value="HTH_21"/>
    <property type="match status" value="1"/>
</dbReference>
<keyword evidence="3" id="KW-1185">Reference proteome</keyword>
<dbReference type="InterPro" id="IPR025948">
    <property type="entry name" value="HTH-like_dom"/>
</dbReference>
<reference evidence="2 3" key="1">
    <citation type="submission" date="2020-07" db="EMBL/GenBank/DDBJ databases">
        <title>Genomic Encyclopedia of Type Strains, Phase IV (KMG-V): Genome sequencing to study the core and pangenomes of soil and plant-associated prokaryotes.</title>
        <authorList>
            <person name="Whitman W."/>
        </authorList>
    </citation>
    <scope>NUCLEOTIDE SEQUENCE [LARGE SCALE GENOMIC DNA]</scope>
    <source>
        <strain evidence="2 3">AN3</strain>
    </source>
</reference>
<organism evidence="2 3">
    <name type="scientific">Phyllobacterium myrsinacearum</name>
    <dbReference type="NCBI Taxonomy" id="28101"/>
    <lineage>
        <taxon>Bacteria</taxon>
        <taxon>Pseudomonadati</taxon>
        <taxon>Pseudomonadota</taxon>
        <taxon>Alphaproteobacteria</taxon>
        <taxon>Hyphomicrobiales</taxon>
        <taxon>Phyllobacteriaceae</taxon>
        <taxon>Phyllobacterium</taxon>
    </lineage>
</organism>
<dbReference type="EMBL" id="JACGXN010000003">
    <property type="protein sequence ID" value="MBA8878927.1"/>
    <property type="molecule type" value="Genomic_DNA"/>
</dbReference>
<evidence type="ECO:0000313" key="2">
    <source>
        <dbReference type="EMBL" id="MBA8878927.1"/>
    </source>
</evidence>
<proteinExistence type="predicted"/>
<dbReference type="AlphaFoldDB" id="A0A839ER50"/>
<evidence type="ECO:0000259" key="1">
    <source>
        <dbReference type="Pfam" id="PF13276"/>
    </source>
</evidence>
<gene>
    <name evidence="2" type="ORF">FHW16_002645</name>
</gene>
<accession>A0A839ER50</accession>
<name>A0A839ER50_9HYPH</name>
<sequence length="171" mass="19486">MCSASFAAELRRQPLWITRAQSTSGLRARVWFSEPCCKLVGHTILRPLVQYAFSLSDCLHIPPSVPHKRPFSKRANECIRQTMLLKNAWHDSGKVYGYRKLHDDLRDQGETCCPNRVARLARLAGVKAQIGYKRRSDRYGGRPTSRCFIIRSANTLETVCCHRHTLNGTTN</sequence>
<feature type="domain" description="HTH-like" evidence="1">
    <location>
        <begin position="84"/>
        <end position="134"/>
    </location>
</feature>
<evidence type="ECO:0000313" key="3">
    <source>
        <dbReference type="Proteomes" id="UP000549052"/>
    </source>
</evidence>
<protein>
    <recommendedName>
        <fullName evidence="1">HTH-like domain-containing protein</fullName>
    </recommendedName>
</protein>
<dbReference type="Proteomes" id="UP000549052">
    <property type="component" value="Unassembled WGS sequence"/>
</dbReference>